<organism evidence="2 3">
    <name type="scientific">Trapa natans</name>
    <name type="common">Water chestnut</name>
    <dbReference type="NCBI Taxonomy" id="22666"/>
    <lineage>
        <taxon>Eukaryota</taxon>
        <taxon>Viridiplantae</taxon>
        <taxon>Streptophyta</taxon>
        <taxon>Embryophyta</taxon>
        <taxon>Tracheophyta</taxon>
        <taxon>Spermatophyta</taxon>
        <taxon>Magnoliopsida</taxon>
        <taxon>eudicotyledons</taxon>
        <taxon>Gunneridae</taxon>
        <taxon>Pentapetalae</taxon>
        <taxon>rosids</taxon>
        <taxon>malvids</taxon>
        <taxon>Myrtales</taxon>
        <taxon>Lythraceae</taxon>
        <taxon>Trapa</taxon>
    </lineage>
</organism>
<dbReference type="EMBL" id="JAXQNO010000011">
    <property type="protein sequence ID" value="KAK4789315.1"/>
    <property type="molecule type" value="Genomic_DNA"/>
</dbReference>
<name>A0AAN7LNP9_TRANT</name>
<feature type="compositionally biased region" description="Gly residues" evidence="1">
    <location>
        <begin position="32"/>
        <end position="46"/>
    </location>
</feature>
<protein>
    <submittedName>
        <fullName evidence="2">Uncharacterized protein</fullName>
    </submittedName>
</protein>
<sequence length="105" mass="10931">MTISNGRRTMGNKLKGGGWDREGEAVTWQRGGCRGLGSGPASGKGSPGRRAPAPSPAPPCTPPSAPPVSLPVSSLPLQFSLYNYPDPPPIPSTNRKLRRPESVSA</sequence>
<evidence type="ECO:0000313" key="2">
    <source>
        <dbReference type="EMBL" id="KAK4789315.1"/>
    </source>
</evidence>
<gene>
    <name evidence="2" type="ORF">SAY86_020634</name>
</gene>
<accession>A0AAN7LNP9</accession>
<reference evidence="2 3" key="1">
    <citation type="journal article" date="2023" name="Hortic Res">
        <title>Pangenome of water caltrop reveals structural variations and asymmetric subgenome divergence after allopolyploidization.</title>
        <authorList>
            <person name="Zhang X."/>
            <person name="Chen Y."/>
            <person name="Wang L."/>
            <person name="Yuan Y."/>
            <person name="Fang M."/>
            <person name="Shi L."/>
            <person name="Lu R."/>
            <person name="Comes H.P."/>
            <person name="Ma Y."/>
            <person name="Chen Y."/>
            <person name="Huang G."/>
            <person name="Zhou Y."/>
            <person name="Zheng Z."/>
            <person name="Qiu Y."/>
        </authorList>
    </citation>
    <scope>NUCLEOTIDE SEQUENCE [LARGE SCALE GENOMIC DNA]</scope>
    <source>
        <strain evidence="2">F231</strain>
    </source>
</reference>
<dbReference type="AlphaFoldDB" id="A0AAN7LNP9"/>
<feature type="region of interest" description="Disordered" evidence="1">
    <location>
        <begin position="1"/>
        <end position="105"/>
    </location>
</feature>
<dbReference type="Proteomes" id="UP001346149">
    <property type="component" value="Unassembled WGS sequence"/>
</dbReference>
<evidence type="ECO:0000313" key="3">
    <source>
        <dbReference type="Proteomes" id="UP001346149"/>
    </source>
</evidence>
<proteinExistence type="predicted"/>
<evidence type="ECO:0000256" key="1">
    <source>
        <dbReference type="SAM" id="MobiDB-lite"/>
    </source>
</evidence>
<comment type="caution">
    <text evidence="2">The sequence shown here is derived from an EMBL/GenBank/DDBJ whole genome shotgun (WGS) entry which is preliminary data.</text>
</comment>
<feature type="compositionally biased region" description="Pro residues" evidence="1">
    <location>
        <begin position="53"/>
        <end position="69"/>
    </location>
</feature>
<keyword evidence="3" id="KW-1185">Reference proteome</keyword>